<feature type="non-terminal residue" evidence="1">
    <location>
        <position position="1"/>
    </location>
</feature>
<sequence length="336" mass="36690">GNSKADVKLLISSKDSRIRMYNTHNYTQEMKFKGHKNDETQIRATFSSDGTAVISGSEDKKCYIWSTGPSEAEKNQRPVEYFEANNSMTLWAILAPVKTRQLLGQSEDPVYDVCNPPPVTLISRAESVTSSQQVHSKPASEAEQPSTNGTGSVQNTPRATPADSTFKRVEPSSTYISRSAHNDGRIIVTASFDGSIKIFRQDCAASKRKPDQRDWDTASLISNTKSRLSRRGSLSARQSVTSVSRRRTDSTSTLGTQPPNERIMSWRQGVGSTGSFDSARIPIQHSRSNSPRKSAAQLASSASAAASSRTQLFHKDSNASDVLTATSTTHSSPLRQ</sequence>
<protein>
    <submittedName>
        <fullName evidence="1">Uncharacterized protein</fullName>
    </submittedName>
</protein>
<accession>A0ACC3DDU8</accession>
<evidence type="ECO:0000313" key="2">
    <source>
        <dbReference type="Proteomes" id="UP001186974"/>
    </source>
</evidence>
<organism evidence="1 2">
    <name type="scientific">Coniosporium uncinatum</name>
    <dbReference type="NCBI Taxonomy" id="93489"/>
    <lineage>
        <taxon>Eukaryota</taxon>
        <taxon>Fungi</taxon>
        <taxon>Dikarya</taxon>
        <taxon>Ascomycota</taxon>
        <taxon>Pezizomycotina</taxon>
        <taxon>Dothideomycetes</taxon>
        <taxon>Dothideomycetes incertae sedis</taxon>
        <taxon>Coniosporium</taxon>
    </lineage>
</organism>
<proteinExistence type="predicted"/>
<reference evidence="1" key="1">
    <citation type="submission" date="2024-09" db="EMBL/GenBank/DDBJ databases">
        <title>Black Yeasts Isolated from many extreme environments.</title>
        <authorList>
            <person name="Coleine C."/>
            <person name="Stajich J.E."/>
            <person name="Selbmann L."/>
        </authorList>
    </citation>
    <scope>NUCLEOTIDE SEQUENCE</scope>
    <source>
        <strain evidence="1">CCFEE 5737</strain>
    </source>
</reference>
<dbReference type="Proteomes" id="UP001186974">
    <property type="component" value="Unassembled WGS sequence"/>
</dbReference>
<feature type="non-terminal residue" evidence="1">
    <location>
        <position position="336"/>
    </location>
</feature>
<comment type="caution">
    <text evidence="1">The sequence shown here is derived from an EMBL/GenBank/DDBJ whole genome shotgun (WGS) entry which is preliminary data.</text>
</comment>
<name>A0ACC3DDU8_9PEZI</name>
<evidence type="ECO:0000313" key="1">
    <source>
        <dbReference type="EMBL" id="KAK3065960.1"/>
    </source>
</evidence>
<dbReference type="EMBL" id="JAWDJW010006096">
    <property type="protein sequence ID" value="KAK3065960.1"/>
    <property type="molecule type" value="Genomic_DNA"/>
</dbReference>
<gene>
    <name evidence="1" type="ORF">LTS18_002189</name>
</gene>
<keyword evidence="2" id="KW-1185">Reference proteome</keyword>